<keyword evidence="3" id="KW-1185">Reference proteome</keyword>
<accession>A0A3R9E374</accession>
<evidence type="ECO:0000313" key="3">
    <source>
        <dbReference type="Proteomes" id="UP000267081"/>
    </source>
</evidence>
<organism evidence="2 3">
    <name type="scientific">Amycolatopsis eburnea</name>
    <dbReference type="NCBI Taxonomy" id="2267691"/>
    <lineage>
        <taxon>Bacteria</taxon>
        <taxon>Bacillati</taxon>
        <taxon>Actinomycetota</taxon>
        <taxon>Actinomycetes</taxon>
        <taxon>Pseudonocardiales</taxon>
        <taxon>Pseudonocardiaceae</taxon>
        <taxon>Amycolatopsis</taxon>
    </lineage>
</organism>
<evidence type="ECO:0000313" key="2">
    <source>
        <dbReference type="EMBL" id="RSD17146.1"/>
    </source>
</evidence>
<gene>
    <name evidence="2" type="ORF">EIY87_20380</name>
</gene>
<feature type="region of interest" description="Disordered" evidence="1">
    <location>
        <begin position="51"/>
        <end position="79"/>
    </location>
</feature>
<dbReference type="AlphaFoldDB" id="A0A3R9E374"/>
<proteinExistence type="predicted"/>
<protein>
    <submittedName>
        <fullName evidence="2">Uncharacterized protein</fullName>
    </submittedName>
</protein>
<sequence>MPLAGVVAVRRWEDRNGLPWAVVSAGGCGDAGRAAVGGRGCAVRRDGAVRAGAAGRPARREPGDAGADRPRLRPARLPR</sequence>
<dbReference type="Proteomes" id="UP000267081">
    <property type="component" value="Unassembled WGS sequence"/>
</dbReference>
<comment type="caution">
    <text evidence="2">The sequence shown here is derived from an EMBL/GenBank/DDBJ whole genome shotgun (WGS) entry which is preliminary data.</text>
</comment>
<reference evidence="2 3" key="1">
    <citation type="submission" date="2018-12" db="EMBL/GenBank/DDBJ databases">
        <title>Amycolatopsis eburnea sp. nov. actinomycete associate with arbuscular mycorrhiza fungal spore.</title>
        <authorList>
            <person name="Lumyong S."/>
            <person name="Chaiya L."/>
        </authorList>
    </citation>
    <scope>NUCLEOTIDE SEQUENCE [LARGE SCALE GENOMIC DNA]</scope>
    <source>
        <strain evidence="2 3">GLM-1</strain>
    </source>
</reference>
<evidence type="ECO:0000256" key="1">
    <source>
        <dbReference type="SAM" id="MobiDB-lite"/>
    </source>
</evidence>
<feature type="compositionally biased region" description="Basic and acidic residues" evidence="1">
    <location>
        <begin position="58"/>
        <end position="71"/>
    </location>
</feature>
<dbReference type="EMBL" id="RSEC01000046">
    <property type="protein sequence ID" value="RSD17146.1"/>
    <property type="molecule type" value="Genomic_DNA"/>
</dbReference>
<name>A0A3R9E374_9PSEU</name>